<feature type="compositionally biased region" description="Basic and acidic residues" evidence="1">
    <location>
        <begin position="25"/>
        <end position="35"/>
    </location>
</feature>
<dbReference type="Proteomes" id="UP000266861">
    <property type="component" value="Unassembled WGS sequence"/>
</dbReference>
<protein>
    <submittedName>
        <fullName evidence="2">Uncharacterized protein</fullName>
    </submittedName>
</protein>
<sequence>MVNTGTNIQLVSCDRIQISDVGNKRTCEKENETPSKKVINNNPSLNQDVDEDHGEMASSENPIVKRLTEVDGIAQYKIVFLPEENDCDPVKSIFNKEKWVKLETDWQKTEAKTMLPVDCGMNKNAH</sequence>
<comment type="caution">
    <text evidence="2">The sequence shown here is derived from an EMBL/GenBank/DDBJ whole genome shotgun (WGS) entry which is preliminary data.</text>
</comment>
<proteinExistence type="predicted"/>
<reference evidence="2 3" key="1">
    <citation type="submission" date="2018-08" db="EMBL/GenBank/DDBJ databases">
        <title>Genome and evolution of the arbuscular mycorrhizal fungus Diversispora epigaea (formerly Glomus versiforme) and its bacterial endosymbionts.</title>
        <authorList>
            <person name="Sun X."/>
            <person name="Fei Z."/>
            <person name="Harrison M."/>
        </authorList>
    </citation>
    <scope>NUCLEOTIDE SEQUENCE [LARGE SCALE GENOMIC DNA]</scope>
    <source>
        <strain evidence="2 3">IT104</strain>
    </source>
</reference>
<organism evidence="2 3">
    <name type="scientific">Diversispora epigaea</name>
    <dbReference type="NCBI Taxonomy" id="1348612"/>
    <lineage>
        <taxon>Eukaryota</taxon>
        <taxon>Fungi</taxon>
        <taxon>Fungi incertae sedis</taxon>
        <taxon>Mucoromycota</taxon>
        <taxon>Glomeromycotina</taxon>
        <taxon>Glomeromycetes</taxon>
        <taxon>Diversisporales</taxon>
        <taxon>Diversisporaceae</taxon>
        <taxon>Diversispora</taxon>
    </lineage>
</organism>
<keyword evidence="3" id="KW-1185">Reference proteome</keyword>
<evidence type="ECO:0000313" key="3">
    <source>
        <dbReference type="Proteomes" id="UP000266861"/>
    </source>
</evidence>
<accession>A0A397JQK2</accession>
<dbReference type="EMBL" id="PQFF01000003">
    <property type="protein sequence ID" value="RHZ90211.1"/>
    <property type="molecule type" value="Genomic_DNA"/>
</dbReference>
<evidence type="ECO:0000313" key="2">
    <source>
        <dbReference type="EMBL" id="RHZ90211.1"/>
    </source>
</evidence>
<evidence type="ECO:0000256" key="1">
    <source>
        <dbReference type="SAM" id="MobiDB-lite"/>
    </source>
</evidence>
<feature type="compositionally biased region" description="Polar residues" evidence="1">
    <location>
        <begin position="38"/>
        <end position="47"/>
    </location>
</feature>
<name>A0A397JQK2_9GLOM</name>
<dbReference type="AlphaFoldDB" id="A0A397JQK2"/>
<feature type="region of interest" description="Disordered" evidence="1">
    <location>
        <begin position="25"/>
        <end position="63"/>
    </location>
</feature>
<gene>
    <name evidence="2" type="ORF">Glove_4g2</name>
</gene>
<dbReference type="OrthoDB" id="2447080at2759"/>